<accession>A0A7W2M8Q7</accession>
<dbReference type="GO" id="GO:0051607">
    <property type="term" value="P:defense response to virus"/>
    <property type="evidence" value="ECO:0007669"/>
    <property type="project" value="UniProtKB-KW"/>
</dbReference>
<evidence type="ECO:0000256" key="6">
    <source>
        <dbReference type="ARBA" id="ARBA00034339"/>
    </source>
</evidence>
<dbReference type="AlphaFoldDB" id="A0A7W2M8Q7"/>
<keyword evidence="1" id="KW-0547">Nucleotide-binding</keyword>
<evidence type="ECO:0000256" key="4">
    <source>
        <dbReference type="ARBA" id="ARBA00034315"/>
    </source>
</evidence>
<dbReference type="Proteomes" id="UP000541857">
    <property type="component" value="Unassembled WGS sequence"/>
</dbReference>
<evidence type="ECO:0000313" key="13">
    <source>
        <dbReference type="Proteomes" id="UP000541857"/>
    </source>
</evidence>
<comment type="similarity">
    <text evidence="4">In the C-terminal section; belongs to the bacterial STING family.</text>
</comment>
<evidence type="ECO:0000256" key="9">
    <source>
        <dbReference type="ARBA" id="ARBA00049230"/>
    </source>
</evidence>
<keyword evidence="3" id="KW-0051">Antiviral defense</keyword>
<dbReference type="InterPro" id="IPR019302">
    <property type="entry name" value="CAP12/PCTIR_TIR_dom"/>
</dbReference>
<evidence type="ECO:0000256" key="8">
    <source>
        <dbReference type="ARBA" id="ARBA00034366"/>
    </source>
</evidence>
<evidence type="ECO:0000259" key="10">
    <source>
        <dbReference type="Pfam" id="PF10137"/>
    </source>
</evidence>
<dbReference type="GO" id="GO:0003953">
    <property type="term" value="F:NAD+ nucleosidase activity"/>
    <property type="evidence" value="ECO:0007669"/>
    <property type="project" value="UniProtKB-EC"/>
</dbReference>
<evidence type="ECO:0000256" key="7">
    <source>
        <dbReference type="ARBA" id="ARBA00034355"/>
    </source>
</evidence>
<evidence type="ECO:0000313" key="12">
    <source>
        <dbReference type="EMBL" id="MBA6154667.1"/>
    </source>
</evidence>
<proteinExistence type="inferred from homology"/>
<dbReference type="CDD" id="cd22659">
    <property type="entry name" value="STING_bact-like"/>
    <property type="match status" value="1"/>
</dbReference>
<dbReference type="EC" id="3.2.2.5" evidence="5"/>
<evidence type="ECO:0000256" key="5">
    <source>
        <dbReference type="ARBA" id="ARBA00034327"/>
    </source>
</evidence>
<dbReference type="Pfam" id="PF20300">
    <property type="entry name" value="prok_STING"/>
    <property type="match status" value="1"/>
</dbReference>
<comment type="catalytic activity">
    <reaction evidence="9">
        <text>NAD(+) + H2O = ADP-D-ribose + nicotinamide + H(+)</text>
        <dbReference type="Rhea" id="RHEA:16301"/>
        <dbReference type="ChEBI" id="CHEBI:15377"/>
        <dbReference type="ChEBI" id="CHEBI:15378"/>
        <dbReference type="ChEBI" id="CHEBI:17154"/>
        <dbReference type="ChEBI" id="CHEBI:57540"/>
        <dbReference type="ChEBI" id="CHEBI:57967"/>
        <dbReference type="EC" id="3.2.2.5"/>
    </reaction>
</comment>
<name>A0A7W2M8Q7_9FLAO</name>
<dbReference type="InterPro" id="IPR046876">
    <property type="entry name" value="Prok_STING"/>
</dbReference>
<evidence type="ECO:0000256" key="2">
    <source>
        <dbReference type="ARBA" id="ARBA00022801"/>
    </source>
</evidence>
<dbReference type="Pfam" id="PF10137">
    <property type="entry name" value="CAP12-PCTIR_TIR"/>
    <property type="match status" value="1"/>
</dbReference>
<reference evidence="12 13" key="1">
    <citation type="submission" date="2020-07" db="EMBL/GenBank/DDBJ databases">
        <title>Bacterium isolated from marine sediment.</title>
        <authorList>
            <person name="Shang D."/>
        </authorList>
    </citation>
    <scope>NUCLEOTIDE SEQUENCE [LARGE SCALE GENOMIC DNA]</scope>
    <source>
        <strain evidence="12 13">F6074</strain>
    </source>
</reference>
<dbReference type="EMBL" id="JACGLT010000023">
    <property type="protein sequence ID" value="MBA6154667.1"/>
    <property type="molecule type" value="Genomic_DNA"/>
</dbReference>
<organism evidence="12 13">
    <name type="scientific">Gelidibacter maritimus</name>
    <dbReference type="NCBI Taxonomy" id="2761487"/>
    <lineage>
        <taxon>Bacteria</taxon>
        <taxon>Pseudomonadati</taxon>
        <taxon>Bacteroidota</taxon>
        <taxon>Flavobacteriia</taxon>
        <taxon>Flavobacteriales</taxon>
        <taxon>Flavobacteriaceae</taxon>
        <taxon>Gelidibacter</taxon>
    </lineage>
</organism>
<protein>
    <recommendedName>
        <fullName evidence="6">CD-NTase-associated protein 12</fullName>
        <ecNumber evidence="5">3.2.2.5</ecNumber>
    </recommendedName>
    <alternativeName>
        <fullName evidence="7">NAD(+) hydrolase</fullName>
    </alternativeName>
    <alternativeName>
        <fullName evidence="8">TIR-STING</fullName>
    </alternativeName>
</protein>
<feature type="domain" description="CD-NTase-associated protein 12/Pycsar effector protein TIR" evidence="10">
    <location>
        <begin position="5"/>
        <end position="127"/>
    </location>
</feature>
<evidence type="ECO:0000256" key="1">
    <source>
        <dbReference type="ARBA" id="ARBA00022741"/>
    </source>
</evidence>
<evidence type="ECO:0000259" key="11">
    <source>
        <dbReference type="Pfam" id="PF20300"/>
    </source>
</evidence>
<dbReference type="GO" id="GO:0050135">
    <property type="term" value="F:NADP+ nucleosidase activity"/>
    <property type="evidence" value="ECO:0007669"/>
    <property type="project" value="InterPro"/>
</dbReference>
<gene>
    <name evidence="12" type="ORF">H3Z82_18245</name>
</gene>
<dbReference type="GO" id="GO:0000166">
    <property type="term" value="F:nucleotide binding"/>
    <property type="evidence" value="ECO:0007669"/>
    <property type="project" value="UniProtKB-KW"/>
</dbReference>
<keyword evidence="2" id="KW-0378">Hydrolase</keyword>
<feature type="domain" description="Prokaryotic STING" evidence="11">
    <location>
        <begin position="154"/>
        <end position="289"/>
    </location>
</feature>
<keyword evidence="13" id="KW-1185">Reference proteome</keyword>
<sequence length="306" mass="35017">MMKKRIFIGSSSEELGTAKIVKSILDNDFEVIIWNESVWDKSVFKINNNFLSDLLTATLKFDFGILIGSPDDRLIYRGEEKLTARDNILFELGLFTGRLGLEKCAFLIEESVKVPSDLGGINLVVFNNKTLADKIDSIKEMFLHATNIELNFFPSSTLAYAYYENFVKYVCEHYVQNNGFIYNNNNYSDCKLKIIVPYKLPNDLNLAFKKIQNDIGVDKLSFSSNGRPRNVHVDAKVENGKLMLLDFPTTLTGIDYAIGNHLPNDFKNQTEDYNLIIEREINKFIDTLKKILLKNGFDDFVEIVRS</sequence>
<evidence type="ECO:0000256" key="3">
    <source>
        <dbReference type="ARBA" id="ARBA00023118"/>
    </source>
</evidence>
<comment type="caution">
    <text evidence="12">The sequence shown here is derived from an EMBL/GenBank/DDBJ whole genome shotgun (WGS) entry which is preliminary data.</text>
</comment>